<reference evidence="8 9" key="1">
    <citation type="submission" date="2006-03" db="EMBL/GenBank/DDBJ databases">
        <title>Complete sequence of Rhodopseudomonas palustris BisB5.</title>
        <authorList>
            <consortium name="US DOE Joint Genome Institute"/>
            <person name="Copeland A."/>
            <person name="Lucas S."/>
            <person name="Lapidus A."/>
            <person name="Barry K."/>
            <person name="Detter J.C."/>
            <person name="Glavina del Rio T."/>
            <person name="Hammon N."/>
            <person name="Israni S."/>
            <person name="Dalin E."/>
            <person name="Tice H."/>
            <person name="Pitluck S."/>
            <person name="Chain P."/>
            <person name="Malfatti S."/>
            <person name="Shin M."/>
            <person name="Vergez L."/>
            <person name="Schmutz J."/>
            <person name="Larimer F."/>
            <person name="Land M."/>
            <person name="Hauser L."/>
            <person name="Pelletier D.A."/>
            <person name="Kyrpides N."/>
            <person name="Lykidis A."/>
            <person name="Oda Y."/>
            <person name="Harwood C.S."/>
            <person name="Richardson P."/>
        </authorList>
    </citation>
    <scope>NUCLEOTIDE SEQUENCE [LARGE SCALE GENOMIC DNA]</scope>
    <source>
        <strain evidence="8 9">BisB5</strain>
    </source>
</reference>
<name>Q130S6_RHOPS</name>
<evidence type="ECO:0000256" key="1">
    <source>
        <dbReference type="ARBA" id="ARBA00004141"/>
    </source>
</evidence>
<evidence type="ECO:0000256" key="4">
    <source>
        <dbReference type="ARBA" id="ARBA00022989"/>
    </source>
</evidence>
<dbReference type="Proteomes" id="UP000001818">
    <property type="component" value="Chromosome"/>
</dbReference>
<dbReference type="GO" id="GO:0016020">
    <property type="term" value="C:membrane"/>
    <property type="evidence" value="ECO:0007669"/>
    <property type="project" value="UniProtKB-SubCell"/>
</dbReference>
<feature type="transmembrane region" description="Helical" evidence="6">
    <location>
        <begin position="69"/>
        <end position="88"/>
    </location>
</feature>
<feature type="domain" description="EamA" evidence="7">
    <location>
        <begin position="9"/>
        <end position="137"/>
    </location>
</feature>
<accession>Q130S6</accession>
<evidence type="ECO:0000259" key="7">
    <source>
        <dbReference type="Pfam" id="PF00892"/>
    </source>
</evidence>
<comment type="similarity">
    <text evidence="2">Belongs to the EamA transporter family.</text>
</comment>
<keyword evidence="4 6" id="KW-1133">Transmembrane helix</keyword>
<dbReference type="EMBL" id="CP000283">
    <property type="protein sequence ID" value="ABE41413.1"/>
    <property type="molecule type" value="Genomic_DNA"/>
</dbReference>
<feature type="transmembrane region" description="Helical" evidence="6">
    <location>
        <begin position="37"/>
        <end position="57"/>
    </location>
</feature>
<dbReference type="InterPro" id="IPR050638">
    <property type="entry name" value="AA-Vitamin_Transporters"/>
</dbReference>
<dbReference type="SUPFAM" id="SSF103481">
    <property type="entry name" value="Multidrug resistance efflux transporter EmrE"/>
    <property type="match status" value="2"/>
</dbReference>
<evidence type="ECO:0000256" key="2">
    <source>
        <dbReference type="ARBA" id="ARBA00007362"/>
    </source>
</evidence>
<gene>
    <name evidence="8" type="ordered locus">RPD_4196</name>
</gene>
<evidence type="ECO:0000256" key="3">
    <source>
        <dbReference type="ARBA" id="ARBA00022692"/>
    </source>
</evidence>
<dbReference type="KEGG" id="rpd:RPD_4196"/>
<dbReference type="PANTHER" id="PTHR32322">
    <property type="entry name" value="INNER MEMBRANE TRANSPORTER"/>
    <property type="match status" value="1"/>
</dbReference>
<keyword evidence="5 6" id="KW-0472">Membrane</keyword>
<dbReference type="InterPro" id="IPR000620">
    <property type="entry name" value="EamA_dom"/>
</dbReference>
<dbReference type="InterPro" id="IPR037185">
    <property type="entry name" value="EmrE-like"/>
</dbReference>
<feature type="transmembrane region" description="Helical" evidence="6">
    <location>
        <begin position="122"/>
        <end position="141"/>
    </location>
</feature>
<dbReference type="HOGENOM" id="CLU_033863_10_3_5"/>
<proteinExistence type="inferred from homology"/>
<evidence type="ECO:0000313" key="8">
    <source>
        <dbReference type="EMBL" id="ABE41413.1"/>
    </source>
</evidence>
<feature type="transmembrane region" description="Helical" evidence="6">
    <location>
        <begin position="94"/>
        <end position="115"/>
    </location>
</feature>
<protein>
    <recommendedName>
        <fullName evidence="7">EamA domain-containing protein</fullName>
    </recommendedName>
</protein>
<feature type="domain" description="EamA" evidence="7">
    <location>
        <begin position="149"/>
        <end position="281"/>
    </location>
</feature>
<evidence type="ECO:0000256" key="5">
    <source>
        <dbReference type="ARBA" id="ARBA00023136"/>
    </source>
</evidence>
<feature type="transmembrane region" description="Helical" evidence="6">
    <location>
        <begin position="179"/>
        <end position="198"/>
    </location>
</feature>
<dbReference type="Pfam" id="PF00892">
    <property type="entry name" value="EamA"/>
    <property type="match status" value="2"/>
</dbReference>
<dbReference type="eggNOG" id="COG0697">
    <property type="taxonomic scope" value="Bacteria"/>
</dbReference>
<dbReference type="STRING" id="316057.RPD_4196"/>
<feature type="transmembrane region" description="Helical" evidence="6">
    <location>
        <begin position="210"/>
        <end position="231"/>
    </location>
</feature>
<feature type="transmembrane region" description="Helical" evidence="6">
    <location>
        <begin position="268"/>
        <end position="287"/>
    </location>
</feature>
<comment type="subcellular location">
    <subcellularLocation>
        <location evidence="1">Membrane</location>
        <topology evidence="1">Multi-pass membrane protein</topology>
    </subcellularLocation>
</comment>
<dbReference type="BioCyc" id="RPAL316057:RPD_RS21105-MONOMER"/>
<dbReference type="AlphaFoldDB" id="Q130S6"/>
<organism evidence="8 9">
    <name type="scientific">Rhodopseudomonas palustris (strain BisB5)</name>
    <dbReference type="NCBI Taxonomy" id="316057"/>
    <lineage>
        <taxon>Bacteria</taxon>
        <taxon>Pseudomonadati</taxon>
        <taxon>Pseudomonadota</taxon>
        <taxon>Alphaproteobacteria</taxon>
        <taxon>Hyphomicrobiales</taxon>
        <taxon>Nitrobacteraceae</taxon>
        <taxon>Rhodopseudomonas</taxon>
    </lineage>
</organism>
<evidence type="ECO:0000256" key="6">
    <source>
        <dbReference type="SAM" id="Phobius"/>
    </source>
</evidence>
<dbReference type="PANTHER" id="PTHR32322:SF2">
    <property type="entry name" value="EAMA DOMAIN-CONTAINING PROTEIN"/>
    <property type="match status" value="1"/>
</dbReference>
<keyword evidence="3 6" id="KW-0812">Transmembrane</keyword>
<feature type="transmembrane region" description="Helical" evidence="6">
    <location>
        <begin position="147"/>
        <end position="167"/>
    </location>
</feature>
<evidence type="ECO:0000313" key="9">
    <source>
        <dbReference type="Proteomes" id="UP000001818"/>
    </source>
</evidence>
<sequence length="293" mass="30049" precursor="true">MPRFLFAGLVIVFSMIWSSAFVAGAVALRDFDPTTLLTIRFAASALLLLPLCLLTSAPTFTADVVGHGLGLGVLNNAIYLGLSFAALRTVRPEVVIVVVSCAPFVTTLLSAAFGLERIRAMSVAGAVLAFAGVVMVSGVVGADVPDLGGLSLAIGGMIAFAAATVLFRKSAGRLPLLQVNFWQSVAGAVVLLPVALLWGQPIGSPSPSSLLALAHLVVVVTIGGMALWLLLIRKSGAATASTYHLLNPFSGALLAHLVLGAPLRATDFAGATLIAIGLVVANQQQLFSRKVGG</sequence>